<dbReference type="Proteomes" id="UP000887578">
    <property type="component" value="Unplaced"/>
</dbReference>
<keyword evidence="1" id="KW-1185">Reference proteome</keyword>
<dbReference type="WBParaSite" id="PDA_v2.g12454.t1">
    <property type="protein sequence ID" value="PDA_v2.g12454.t1"/>
    <property type="gene ID" value="PDA_v2.g12454"/>
</dbReference>
<proteinExistence type="predicted"/>
<organism evidence="1 2">
    <name type="scientific">Panagrolaimus davidi</name>
    <dbReference type="NCBI Taxonomy" id="227884"/>
    <lineage>
        <taxon>Eukaryota</taxon>
        <taxon>Metazoa</taxon>
        <taxon>Ecdysozoa</taxon>
        <taxon>Nematoda</taxon>
        <taxon>Chromadorea</taxon>
        <taxon>Rhabditida</taxon>
        <taxon>Tylenchina</taxon>
        <taxon>Panagrolaimomorpha</taxon>
        <taxon>Panagrolaimoidea</taxon>
        <taxon>Panagrolaimidae</taxon>
        <taxon>Panagrolaimus</taxon>
    </lineage>
</organism>
<protein>
    <submittedName>
        <fullName evidence="2">Uncharacterized protein</fullName>
    </submittedName>
</protein>
<accession>A0A914PAY3</accession>
<name>A0A914PAY3_9BILA</name>
<dbReference type="AlphaFoldDB" id="A0A914PAY3"/>
<reference evidence="2" key="1">
    <citation type="submission" date="2022-11" db="UniProtKB">
        <authorList>
            <consortium name="WormBaseParasite"/>
        </authorList>
    </citation>
    <scope>IDENTIFICATION</scope>
</reference>
<evidence type="ECO:0000313" key="2">
    <source>
        <dbReference type="WBParaSite" id="PDA_v2.g12454.t1"/>
    </source>
</evidence>
<sequence length="102" mass="11836">MTGSKYEIIDLETVSKNIWISDHFHIHGENSLIAYCFPKIIVVDIYYLILAQQSITFEQFTFLGKKVRFLELEDTFIKNANGEDISLEDILNAVPFIEDFTL</sequence>
<evidence type="ECO:0000313" key="1">
    <source>
        <dbReference type="Proteomes" id="UP000887578"/>
    </source>
</evidence>